<accession>T1CT62</accession>
<dbReference type="EMBL" id="BASD01000032">
    <property type="protein sequence ID" value="GAD20044.1"/>
    <property type="molecule type" value="Genomic_DNA"/>
</dbReference>
<organism evidence="1 2">
    <name type="scientific">Helicobacter fennelliae MRY12-0050</name>
    <dbReference type="NCBI Taxonomy" id="1325130"/>
    <lineage>
        <taxon>Bacteria</taxon>
        <taxon>Pseudomonadati</taxon>
        <taxon>Campylobacterota</taxon>
        <taxon>Epsilonproteobacteria</taxon>
        <taxon>Campylobacterales</taxon>
        <taxon>Helicobacteraceae</taxon>
        <taxon>Helicobacter</taxon>
    </lineage>
</organism>
<comment type="caution">
    <text evidence="1">The sequence shown here is derived from an EMBL/GenBank/DDBJ whole genome shotgun (WGS) entry which is preliminary data.</text>
</comment>
<proteinExistence type="predicted"/>
<name>T1CT62_9HELI</name>
<dbReference type="STRING" id="1325130.HFN_1288"/>
<evidence type="ECO:0000313" key="1">
    <source>
        <dbReference type="EMBL" id="GAD20044.1"/>
    </source>
</evidence>
<sequence length="45" mass="4929">MFLSSLRSSLGLWQSILTGLLRPIVLAMTEQACHCEQGLSLRGNP</sequence>
<protein>
    <submittedName>
        <fullName evidence="1">Uncharacterized protein</fullName>
    </submittedName>
</protein>
<reference evidence="1 2" key="1">
    <citation type="journal article" date="2013" name="Genome Announc.">
        <title>Draft Genome Sequence of Helicobacter fennelliae Strain MRY12-0050, Isolated from a Bacteremia Patient.</title>
        <authorList>
            <person name="Rimbara E."/>
            <person name="Matsui M."/>
            <person name="Mori S."/>
            <person name="Suzuki S."/>
            <person name="Suzuki M."/>
            <person name="Kim H."/>
            <person name="Sekizuka T."/>
            <person name="Kuroda M."/>
            <person name="Shibayama K."/>
        </authorList>
    </citation>
    <scope>NUCLEOTIDE SEQUENCE [LARGE SCALE GENOMIC DNA]</scope>
    <source>
        <strain evidence="1 2">MRY12-0050</strain>
    </source>
</reference>
<gene>
    <name evidence="1" type="ORF">HFN_1288</name>
</gene>
<evidence type="ECO:0000313" key="2">
    <source>
        <dbReference type="Proteomes" id="UP000018143"/>
    </source>
</evidence>
<dbReference type="Proteomes" id="UP000018143">
    <property type="component" value="Unassembled WGS sequence"/>
</dbReference>
<keyword evidence="2" id="KW-1185">Reference proteome</keyword>
<dbReference type="AlphaFoldDB" id="T1CT62"/>